<feature type="transmembrane region" description="Helical" evidence="7">
    <location>
        <begin position="266"/>
        <end position="284"/>
    </location>
</feature>
<dbReference type="PANTHER" id="PTHR32322:SF2">
    <property type="entry name" value="EAMA DOMAIN-CONTAINING PROTEIN"/>
    <property type="match status" value="1"/>
</dbReference>
<evidence type="ECO:0000256" key="5">
    <source>
        <dbReference type="ARBA" id="ARBA00023136"/>
    </source>
</evidence>
<comment type="subcellular location">
    <subcellularLocation>
        <location evidence="1">Membrane</location>
        <topology evidence="1">Multi-pass membrane protein</topology>
    </subcellularLocation>
</comment>
<evidence type="ECO:0000256" key="7">
    <source>
        <dbReference type="SAM" id="Phobius"/>
    </source>
</evidence>
<proteinExistence type="inferred from homology"/>
<comment type="similarity">
    <text evidence="2">Belongs to the EamA transporter family.</text>
</comment>
<evidence type="ECO:0000256" key="4">
    <source>
        <dbReference type="ARBA" id="ARBA00022989"/>
    </source>
</evidence>
<evidence type="ECO:0000313" key="10">
    <source>
        <dbReference type="Proteomes" id="UP001055940"/>
    </source>
</evidence>
<feature type="transmembrane region" description="Helical" evidence="7">
    <location>
        <begin position="38"/>
        <end position="56"/>
    </location>
</feature>
<evidence type="ECO:0000256" key="3">
    <source>
        <dbReference type="ARBA" id="ARBA00022692"/>
    </source>
</evidence>
<feature type="transmembrane region" description="Helical" evidence="7">
    <location>
        <begin position="236"/>
        <end position="260"/>
    </location>
</feature>
<dbReference type="Pfam" id="PF00892">
    <property type="entry name" value="EamA"/>
    <property type="match status" value="2"/>
</dbReference>
<protein>
    <submittedName>
        <fullName evidence="9">EamA family transporter</fullName>
    </submittedName>
</protein>
<keyword evidence="3 7" id="KW-0812">Transmembrane</keyword>
<feature type="transmembrane region" description="Helical" evidence="7">
    <location>
        <begin position="93"/>
        <end position="113"/>
    </location>
</feature>
<keyword evidence="4 7" id="KW-1133">Transmembrane helix</keyword>
<evidence type="ECO:0000259" key="8">
    <source>
        <dbReference type="Pfam" id="PF00892"/>
    </source>
</evidence>
<evidence type="ECO:0000256" key="2">
    <source>
        <dbReference type="ARBA" id="ARBA00007362"/>
    </source>
</evidence>
<feature type="region of interest" description="Disordered" evidence="6">
    <location>
        <begin position="287"/>
        <end position="319"/>
    </location>
</feature>
<accession>A0ABY5DAS3</accession>
<evidence type="ECO:0000256" key="1">
    <source>
        <dbReference type="ARBA" id="ARBA00004141"/>
    </source>
</evidence>
<gene>
    <name evidence="9" type="ORF">NE857_04085</name>
</gene>
<keyword evidence="10" id="KW-1185">Reference proteome</keyword>
<feature type="transmembrane region" description="Helical" evidence="7">
    <location>
        <begin position="144"/>
        <end position="165"/>
    </location>
</feature>
<dbReference type="Proteomes" id="UP001055940">
    <property type="component" value="Chromosome"/>
</dbReference>
<dbReference type="RefSeq" id="WP_254419866.1">
    <property type="nucleotide sequence ID" value="NZ_BAAAJB010000049.1"/>
</dbReference>
<dbReference type="PANTHER" id="PTHR32322">
    <property type="entry name" value="INNER MEMBRANE TRANSPORTER"/>
    <property type="match status" value="1"/>
</dbReference>
<evidence type="ECO:0000313" key="9">
    <source>
        <dbReference type="EMBL" id="USY20841.1"/>
    </source>
</evidence>
<dbReference type="InterPro" id="IPR000620">
    <property type="entry name" value="EamA_dom"/>
</dbReference>
<feature type="transmembrane region" description="Helical" evidence="7">
    <location>
        <begin position="177"/>
        <end position="199"/>
    </location>
</feature>
<sequence length="319" mass="33203">MTGRGRIAADSLLTALAPMVWGSTYLVTTEFLPPDRPFLAALLRALPAGLLLVLFARALPAGVWWWRSLVLGTLNIGAFLYLLYVAAYLLPGGIAALVMSVQPVIVMLLAALLLGDRLRLVHLLACALGAFGVGLLVVGPEAALNPVGVLAGLAAAISMGSGIVLAKRWGRPEDVSLLGVTGWQLTAGGLVLLPPTLLFEGLPGSLTPTNLAGFAYLGLIGALLAYVLWFRGLERLPALAVSFLSFASPLTATLLGFLVLNETLTPVQGIGALAAVGAVLLVQLTSHRPPGEEETAPGSASSTSQEEERPGRPQQLSRL</sequence>
<feature type="domain" description="EamA" evidence="8">
    <location>
        <begin position="12"/>
        <end position="137"/>
    </location>
</feature>
<keyword evidence="5 7" id="KW-0472">Membrane</keyword>
<feature type="transmembrane region" description="Helical" evidence="7">
    <location>
        <begin position="68"/>
        <end position="87"/>
    </location>
</feature>
<organism evidence="9 10">
    <name type="scientific">Nocardiopsis exhalans</name>
    <dbReference type="NCBI Taxonomy" id="163604"/>
    <lineage>
        <taxon>Bacteria</taxon>
        <taxon>Bacillati</taxon>
        <taxon>Actinomycetota</taxon>
        <taxon>Actinomycetes</taxon>
        <taxon>Streptosporangiales</taxon>
        <taxon>Nocardiopsidaceae</taxon>
        <taxon>Nocardiopsis</taxon>
    </lineage>
</organism>
<evidence type="ECO:0000256" key="6">
    <source>
        <dbReference type="SAM" id="MobiDB-lite"/>
    </source>
</evidence>
<feature type="domain" description="EamA" evidence="8">
    <location>
        <begin position="148"/>
        <end position="282"/>
    </location>
</feature>
<feature type="transmembrane region" description="Helical" evidence="7">
    <location>
        <begin position="211"/>
        <end position="229"/>
    </location>
</feature>
<dbReference type="EMBL" id="CP099837">
    <property type="protein sequence ID" value="USY20841.1"/>
    <property type="molecule type" value="Genomic_DNA"/>
</dbReference>
<dbReference type="SUPFAM" id="SSF103481">
    <property type="entry name" value="Multidrug resistance efflux transporter EmrE"/>
    <property type="match status" value="2"/>
</dbReference>
<reference evidence="9" key="1">
    <citation type="submission" date="2022-06" db="EMBL/GenBank/DDBJ databases">
        <authorList>
            <person name="Ping M."/>
        </authorList>
    </citation>
    <scope>NUCLEOTIDE SEQUENCE</scope>
    <source>
        <strain evidence="9">JCM11759T</strain>
    </source>
</reference>
<dbReference type="InterPro" id="IPR050638">
    <property type="entry name" value="AA-Vitamin_Transporters"/>
</dbReference>
<name>A0ABY5DAS3_9ACTN</name>
<dbReference type="Gene3D" id="1.10.3730.20">
    <property type="match status" value="1"/>
</dbReference>
<dbReference type="InterPro" id="IPR037185">
    <property type="entry name" value="EmrE-like"/>
</dbReference>
<feature type="transmembrane region" description="Helical" evidence="7">
    <location>
        <begin position="120"/>
        <end position="138"/>
    </location>
</feature>